<sequence length="169" mass="16703">MIRVHATCVSVGGAGVLLRGASGSGKSDLALRLVDAGALLVADDQVALAADPTATLLTATAPERLAGLIEVRGLGILPAPATPSAFVRLVVDLVDRDAVPRLPDPAAVTLAGVAVPRVTLWPFAASAPAALRLALAAVAAGQPLVPAAFDKVGADEVAANEVAANEVAA</sequence>
<comment type="caution">
    <text evidence="2">The sequence shown here is derived from an EMBL/GenBank/DDBJ whole genome shotgun (WGS) entry which is preliminary data.</text>
</comment>
<dbReference type="InterPro" id="IPR027417">
    <property type="entry name" value="P-loop_NTPase"/>
</dbReference>
<evidence type="ECO:0000313" key="2">
    <source>
        <dbReference type="EMBL" id="TWB54545.1"/>
    </source>
</evidence>
<dbReference type="PANTHER" id="PTHR30305">
    <property type="entry name" value="PROTEIN YJDM-RELATED"/>
    <property type="match status" value="1"/>
</dbReference>
<gene>
    <name evidence="2" type="ORF">FBZ92_114130</name>
</gene>
<organism evidence="2 3">
    <name type="scientific">Nitrospirillum amazonense</name>
    <dbReference type="NCBI Taxonomy" id="28077"/>
    <lineage>
        <taxon>Bacteria</taxon>
        <taxon>Pseudomonadati</taxon>
        <taxon>Pseudomonadota</taxon>
        <taxon>Alphaproteobacteria</taxon>
        <taxon>Rhodospirillales</taxon>
        <taxon>Azospirillaceae</taxon>
        <taxon>Nitrospirillum</taxon>
    </lineage>
</organism>
<dbReference type="GO" id="GO:0006109">
    <property type="term" value="P:regulation of carbohydrate metabolic process"/>
    <property type="evidence" value="ECO:0007669"/>
    <property type="project" value="InterPro"/>
</dbReference>
<dbReference type="GO" id="GO:0000155">
    <property type="term" value="F:phosphorelay sensor kinase activity"/>
    <property type="evidence" value="ECO:0007669"/>
    <property type="project" value="InterPro"/>
</dbReference>
<dbReference type="GO" id="GO:0005524">
    <property type="term" value="F:ATP binding"/>
    <property type="evidence" value="ECO:0007669"/>
    <property type="project" value="InterPro"/>
</dbReference>
<dbReference type="CDD" id="cd01918">
    <property type="entry name" value="HprK_C"/>
    <property type="match status" value="1"/>
</dbReference>
<keyword evidence="2" id="KW-0808">Transferase</keyword>
<feature type="domain" description="HPr kinase/phosphorylase C-terminal" evidence="1">
    <location>
        <begin position="3"/>
        <end position="78"/>
    </location>
</feature>
<dbReference type="EMBL" id="VITT01000014">
    <property type="protein sequence ID" value="TWB54545.1"/>
    <property type="molecule type" value="Genomic_DNA"/>
</dbReference>
<dbReference type="AlphaFoldDB" id="A0A560I813"/>
<dbReference type="SUPFAM" id="SSF53795">
    <property type="entry name" value="PEP carboxykinase-like"/>
    <property type="match status" value="1"/>
</dbReference>
<dbReference type="Pfam" id="PF07475">
    <property type="entry name" value="Hpr_kinase_C"/>
    <property type="match status" value="1"/>
</dbReference>
<reference evidence="2 3" key="1">
    <citation type="submission" date="2019-06" db="EMBL/GenBank/DDBJ databases">
        <title>Genomic Encyclopedia of Type Strains, Phase IV (KMG-V): Genome sequencing to study the core and pangenomes of soil and plant-associated prokaryotes.</title>
        <authorList>
            <person name="Whitman W."/>
        </authorList>
    </citation>
    <scope>NUCLEOTIDE SEQUENCE [LARGE SCALE GENOMIC DNA]</scope>
    <source>
        <strain evidence="2 3">BR 11140</strain>
    </source>
</reference>
<dbReference type="PANTHER" id="PTHR30305:SF1">
    <property type="entry name" value="HPR KINASE_PHOSPHORYLASE"/>
    <property type="match status" value="1"/>
</dbReference>
<dbReference type="InterPro" id="IPR011104">
    <property type="entry name" value="Hpr_kin/Pase_C"/>
</dbReference>
<accession>A0A560I813</accession>
<evidence type="ECO:0000259" key="1">
    <source>
        <dbReference type="Pfam" id="PF07475"/>
    </source>
</evidence>
<protein>
    <submittedName>
        <fullName evidence="2">Hpr(Ser) kinase/phosphatase</fullName>
    </submittedName>
</protein>
<evidence type="ECO:0000313" key="3">
    <source>
        <dbReference type="Proteomes" id="UP000318050"/>
    </source>
</evidence>
<dbReference type="Proteomes" id="UP000318050">
    <property type="component" value="Unassembled WGS sequence"/>
</dbReference>
<name>A0A560I813_9PROT</name>
<dbReference type="Gene3D" id="3.40.50.300">
    <property type="entry name" value="P-loop containing nucleotide triphosphate hydrolases"/>
    <property type="match status" value="1"/>
</dbReference>
<proteinExistence type="predicted"/>
<keyword evidence="2" id="KW-0418">Kinase</keyword>